<dbReference type="InterPro" id="IPR019096">
    <property type="entry name" value="YopX_protein"/>
</dbReference>
<dbReference type="EMBL" id="JBHSYQ010000004">
    <property type="protein sequence ID" value="MFC6998044.1"/>
    <property type="molecule type" value="Genomic_DNA"/>
</dbReference>
<dbReference type="InterPro" id="IPR010024">
    <property type="entry name" value="CHP16711"/>
</dbReference>
<dbReference type="NCBIfam" id="TIGR01671">
    <property type="entry name" value="phage_TIGR01671"/>
    <property type="match status" value="1"/>
</dbReference>
<gene>
    <name evidence="2" type="ORF">ACFQHR_10435</name>
</gene>
<evidence type="ECO:0000313" key="2">
    <source>
        <dbReference type="EMBL" id="MFC6998044.1"/>
    </source>
</evidence>
<dbReference type="RefSeq" id="WP_066621728.1">
    <property type="nucleotide sequence ID" value="NZ_JBHSYQ010000004.1"/>
</dbReference>
<reference evidence="3" key="1">
    <citation type="journal article" date="2019" name="Int. J. Syst. Evol. Microbiol.">
        <title>The Global Catalogue of Microorganisms (GCM) 10K type strain sequencing project: providing services to taxonomists for standard genome sequencing and annotation.</title>
        <authorList>
            <consortium name="The Broad Institute Genomics Platform"/>
            <consortium name="The Broad Institute Genome Sequencing Center for Infectious Disease"/>
            <person name="Wu L."/>
            <person name="Ma J."/>
        </authorList>
    </citation>
    <scope>NUCLEOTIDE SEQUENCE [LARGE SCALE GENOMIC DNA]</scope>
    <source>
        <strain evidence="3">CGMCC 4.7393</strain>
    </source>
</reference>
<dbReference type="SUPFAM" id="SSF159006">
    <property type="entry name" value="YopX-like"/>
    <property type="match status" value="1"/>
</dbReference>
<organism evidence="2 3">
    <name type="scientific">Rufibacter roseus</name>
    <dbReference type="NCBI Taxonomy" id="1567108"/>
    <lineage>
        <taxon>Bacteria</taxon>
        <taxon>Pseudomonadati</taxon>
        <taxon>Bacteroidota</taxon>
        <taxon>Cytophagia</taxon>
        <taxon>Cytophagales</taxon>
        <taxon>Hymenobacteraceae</taxon>
        <taxon>Rufibacter</taxon>
    </lineage>
</organism>
<keyword evidence="3" id="KW-1185">Reference proteome</keyword>
<sequence>MKTREIKFRAWAEHERQMYLPEYTDEENFYISAEGEVKYLAEYGLYERSTSKEFRKDWHLMQFTGLHDKNGVEVYEGDMVQFVNGNRGQVVFGEFNAMMGFYVKIMIPSGANHIPHPVFLEQDDEVIGNIYQHPDLLL</sequence>
<protein>
    <submittedName>
        <fullName evidence="2">YopX family protein</fullName>
    </submittedName>
</protein>
<evidence type="ECO:0000313" key="3">
    <source>
        <dbReference type="Proteomes" id="UP001596405"/>
    </source>
</evidence>
<feature type="domain" description="YopX protein" evidence="1">
    <location>
        <begin position="7"/>
        <end position="137"/>
    </location>
</feature>
<comment type="caution">
    <text evidence="2">The sequence shown here is derived from an EMBL/GenBank/DDBJ whole genome shotgun (WGS) entry which is preliminary data.</text>
</comment>
<evidence type="ECO:0000259" key="1">
    <source>
        <dbReference type="Pfam" id="PF09643"/>
    </source>
</evidence>
<dbReference type="Proteomes" id="UP001596405">
    <property type="component" value="Unassembled WGS sequence"/>
</dbReference>
<name>A0ABW2DJP3_9BACT</name>
<accession>A0ABW2DJP3</accession>
<dbReference type="InterPro" id="IPR023385">
    <property type="entry name" value="YopX-like_C"/>
</dbReference>
<dbReference type="Gene3D" id="2.30.30.290">
    <property type="entry name" value="YopX-like domains"/>
    <property type="match status" value="1"/>
</dbReference>
<proteinExistence type="predicted"/>
<dbReference type="Pfam" id="PF09643">
    <property type="entry name" value="YopX"/>
    <property type="match status" value="1"/>
</dbReference>